<dbReference type="RefSeq" id="XP_017695746.1">
    <property type="nucleotide sequence ID" value="XM_017840257.1"/>
</dbReference>
<feature type="region of interest" description="Disordered" evidence="1">
    <location>
        <begin position="1"/>
        <end position="53"/>
    </location>
</feature>
<feature type="region of interest" description="Disordered" evidence="1">
    <location>
        <begin position="96"/>
        <end position="116"/>
    </location>
</feature>
<dbReference type="Proteomes" id="UP000504624">
    <property type="component" value="Unplaced"/>
</dbReference>
<protein>
    <submittedName>
        <fullName evidence="4">Monocarboxylate transporter 10-like</fullName>
    </submittedName>
</protein>
<dbReference type="AlphaFoldDB" id="A0A6J0JBQ2"/>
<sequence length="116" mass="11743">MAQRDEKVPAAAGESEPGAGAGAGTETETEAETGTGTGTGTERGPSGAAAPFQPREGGFGWVVVFAAAWCNGSIFGINNSFGILYMMLQSDLGEGEKDPALEFKTGPSSLARMPNG</sequence>
<organism evidence="3 4">
    <name type="scientific">Lepidothrix coronata</name>
    <name type="common">blue-crowned manakin</name>
    <dbReference type="NCBI Taxonomy" id="321398"/>
    <lineage>
        <taxon>Eukaryota</taxon>
        <taxon>Metazoa</taxon>
        <taxon>Chordata</taxon>
        <taxon>Craniata</taxon>
        <taxon>Vertebrata</taxon>
        <taxon>Euteleostomi</taxon>
        <taxon>Archelosauria</taxon>
        <taxon>Archosauria</taxon>
        <taxon>Dinosauria</taxon>
        <taxon>Saurischia</taxon>
        <taxon>Theropoda</taxon>
        <taxon>Coelurosauria</taxon>
        <taxon>Aves</taxon>
        <taxon>Neognathae</taxon>
        <taxon>Neoaves</taxon>
        <taxon>Telluraves</taxon>
        <taxon>Australaves</taxon>
        <taxon>Passeriformes</taxon>
        <taxon>Pipridae</taxon>
        <taxon>Lepidothrix</taxon>
    </lineage>
</organism>
<keyword evidence="3" id="KW-1185">Reference proteome</keyword>
<evidence type="ECO:0000256" key="2">
    <source>
        <dbReference type="SAM" id="Phobius"/>
    </source>
</evidence>
<gene>
    <name evidence="4" type="primary">LOC108510589</name>
</gene>
<name>A0A6J0JBQ2_9PASS</name>
<proteinExistence type="predicted"/>
<keyword evidence="2" id="KW-1133">Transmembrane helix</keyword>
<reference evidence="4" key="1">
    <citation type="submission" date="2025-08" db="UniProtKB">
        <authorList>
            <consortium name="RefSeq"/>
        </authorList>
    </citation>
    <scope>IDENTIFICATION</scope>
</reference>
<feature type="transmembrane region" description="Helical" evidence="2">
    <location>
        <begin position="58"/>
        <end position="77"/>
    </location>
</feature>
<evidence type="ECO:0000256" key="1">
    <source>
        <dbReference type="SAM" id="MobiDB-lite"/>
    </source>
</evidence>
<evidence type="ECO:0000313" key="4">
    <source>
        <dbReference type="RefSeq" id="XP_017695746.1"/>
    </source>
</evidence>
<dbReference type="OrthoDB" id="6499973at2759"/>
<dbReference type="GeneID" id="108510589"/>
<keyword evidence="2" id="KW-0812">Transmembrane</keyword>
<evidence type="ECO:0000313" key="3">
    <source>
        <dbReference type="Proteomes" id="UP000504624"/>
    </source>
</evidence>
<accession>A0A6J0JBQ2</accession>
<keyword evidence="2" id="KW-0472">Membrane</keyword>